<evidence type="ECO:0000256" key="1">
    <source>
        <dbReference type="ARBA" id="ARBA00004651"/>
    </source>
</evidence>
<keyword evidence="2 6" id="KW-1003">Cell membrane</keyword>
<dbReference type="PANTHER" id="PTHR12677:SF59">
    <property type="entry name" value="GOLGI APPARATUS MEMBRANE PROTEIN TVP38-RELATED"/>
    <property type="match status" value="1"/>
</dbReference>
<organism evidence="8 9">
    <name type="scientific">Limimonas halophila</name>
    <dbReference type="NCBI Taxonomy" id="1082479"/>
    <lineage>
        <taxon>Bacteria</taxon>
        <taxon>Pseudomonadati</taxon>
        <taxon>Pseudomonadota</taxon>
        <taxon>Alphaproteobacteria</taxon>
        <taxon>Rhodospirillales</taxon>
        <taxon>Rhodovibrionaceae</taxon>
        <taxon>Limimonas</taxon>
    </lineage>
</organism>
<feature type="transmembrane region" description="Helical" evidence="6">
    <location>
        <begin position="167"/>
        <end position="185"/>
    </location>
</feature>
<feature type="transmembrane region" description="Helical" evidence="6">
    <location>
        <begin position="82"/>
        <end position="108"/>
    </location>
</feature>
<evidence type="ECO:0000256" key="5">
    <source>
        <dbReference type="ARBA" id="ARBA00023136"/>
    </source>
</evidence>
<dbReference type="Proteomes" id="UP000199415">
    <property type="component" value="Unassembled WGS sequence"/>
</dbReference>
<keyword evidence="9" id="KW-1185">Reference proteome</keyword>
<protein>
    <recommendedName>
        <fullName evidence="6">TVP38/TMEM64 family membrane protein</fullName>
    </recommendedName>
</protein>
<evidence type="ECO:0000256" key="4">
    <source>
        <dbReference type="ARBA" id="ARBA00022989"/>
    </source>
</evidence>
<evidence type="ECO:0000256" key="6">
    <source>
        <dbReference type="RuleBase" id="RU366058"/>
    </source>
</evidence>
<comment type="similarity">
    <text evidence="6">Belongs to the TVP38/TMEM64 family.</text>
</comment>
<dbReference type="InterPro" id="IPR032816">
    <property type="entry name" value="VTT_dom"/>
</dbReference>
<evidence type="ECO:0000256" key="3">
    <source>
        <dbReference type="ARBA" id="ARBA00022692"/>
    </source>
</evidence>
<dbReference type="OrthoDB" id="9779114at2"/>
<feature type="transmembrane region" description="Helical" evidence="6">
    <location>
        <begin position="135"/>
        <end position="155"/>
    </location>
</feature>
<evidence type="ECO:0000259" key="7">
    <source>
        <dbReference type="Pfam" id="PF09335"/>
    </source>
</evidence>
<evidence type="ECO:0000313" key="8">
    <source>
        <dbReference type="EMBL" id="SDG50420.1"/>
    </source>
</evidence>
<gene>
    <name evidence="8" type="ORF">SAMN05216241_11629</name>
</gene>
<comment type="subcellular location">
    <subcellularLocation>
        <location evidence="1 6">Cell membrane</location>
        <topology evidence="1 6">Multi-pass membrane protein</topology>
    </subcellularLocation>
</comment>
<feature type="transmembrane region" description="Helical" evidence="6">
    <location>
        <begin position="205"/>
        <end position="226"/>
    </location>
</feature>
<keyword evidence="4 6" id="KW-1133">Transmembrane helix</keyword>
<dbReference type="GO" id="GO:0005886">
    <property type="term" value="C:plasma membrane"/>
    <property type="evidence" value="ECO:0007669"/>
    <property type="project" value="UniProtKB-SubCell"/>
</dbReference>
<feature type="domain" description="VTT" evidence="7">
    <location>
        <begin position="73"/>
        <end position="187"/>
    </location>
</feature>
<evidence type="ECO:0000313" key="9">
    <source>
        <dbReference type="Proteomes" id="UP000199415"/>
    </source>
</evidence>
<accession>A0A1G7UUK3</accession>
<dbReference type="InterPro" id="IPR015414">
    <property type="entry name" value="TMEM64"/>
</dbReference>
<reference evidence="8 9" key="1">
    <citation type="submission" date="2016-10" db="EMBL/GenBank/DDBJ databases">
        <authorList>
            <person name="de Groot N.N."/>
        </authorList>
    </citation>
    <scope>NUCLEOTIDE SEQUENCE [LARGE SCALE GENOMIC DNA]</scope>
    <source>
        <strain evidence="8 9">DSM 25584</strain>
    </source>
</reference>
<dbReference type="EMBL" id="FNCE01000016">
    <property type="protein sequence ID" value="SDG50420.1"/>
    <property type="molecule type" value="Genomic_DNA"/>
</dbReference>
<keyword evidence="5 6" id="KW-0472">Membrane</keyword>
<dbReference type="Pfam" id="PF09335">
    <property type="entry name" value="VTT_dom"/>
    <property type="match status" value="1"/>
</dbReference>
<evidence type="ECO:0000256" key="2">
    <source>
        <dbReference type="ARBA" id="ARBA00022475"/>
    </source>
</evidence>
<keyword evidence="3 6" id="KW-0812">Transmembrane</keyword>
<sequence length="239" mass="24646">MPRSFLRRALPLAAIALAMAGVYASGLYQYLSFDALAAHRDTLTALADRNPVLIIGAYILAYAGATALSVPGGAVLTILGGFLFGTWLGGAFAAVGATIGATGLFLAARAGLGDLADKVSGARMTRIRDGLRRDAFSYLLAMRLIPLVPFWLLNLAPALLGVKLRTYVTATALGILPGTVVYASLGNGVGTILDAGGTPNMGIVLQPSVLLPLLALAAFALLPTIAKRVTAWRQAPTAT</sequence>
<name>A0A1G7UUK3_9PROT</name>
<dbReference type="RefSeq" id="WP_090022141.1">
    <property type="nucleotide sequence ID" value="NZ_FNCE01000016.1"/>
</dbReference>
<dbReference type="STRING" id="1082479.SAMN05216241_11629"/>
<dbReference type="PANTHER" id="PTHR12677">
    <property type="entry name" value="GOLGI APPARATUS MEMBRANE PROTEIN TVP38-RELATED"/>
    <property type="match status" value="1"/>
</dbReference>
<proteinExistence type="inferred from homology"/>
<feature type="transmembrane region" description="Helical" evidence="6">
    <location>
        <begin position="52"/>
        <end position="70"/>
    </location>
</feature>
<dbReference type="AlphaFoldDB" id="A0A1G7UUK3"/>